<comment type="similarity">
    <text evidence="3">Belongs to the FRRS1 family.</text>
</comment>
<name>A0A6P5LBP5_PHACI</name>
<organism evidence="16 18">
    <name type="scientific">Phascolarctos cinereus</name>
    <name type="common">Koala</name>
    <dbReference type="NCBI Taxonomy" id="38626"/>
    <lineage>
        <taxon>Eukaryota</taxon>
        <taxon>Metazoa</taxon>
        <taxon>Chordata</taxon>
        <taxon>Craniata</taxon>
        <taxon>Vertebrata</taxon>
        <taxon>Euteleostomi</taxon>
        <taxon>Mammalia</taxon>
        <taxon>Metatheria</taxon>
        <taxon>Diprotodontia</taxon>
        <taxon>Phascolarctidae</taxon>
        <taxon>Phascolarctos</taxon>
    </lineage>
</organism>
<dbReference type="PROSITE" id="PS51019">
    <property type="entry name" value="REELIN"/>
    <property type="match status" value="1"/>
</dbReference>
<feature type="transmembrane region" description="Helical" evidence="11">
    <location>
        <begin position="499"/>
        <end position="516"/>
    </location>
</feature>
<dbReference type="KEGG" id="pcw:110217359"/>
<evidence type="ECO:0000313" key="16">
    <source>
        <dbReference type="Proteomes" id="UP000515140"/>
    </source>
</evidence>
<dbReference type="InterPro" id="IPR006593">
    <property type="entry name" value="Cyt_b561/ferric_Rdtase_TM"/>
</dbReference>
<gene>
    <name evidence="17 18" type="primary">LOC110217359</name>
</gene>
<evidence type="ECO:0000259" key="13">
    <source>
        <dbReference type="PROSITE" id="PS50836"/>
    </source>
</evidence>
<dbReference type="PROSITE" id="PS50836">
    <property type="entry name" value="DOMON"/>
    <property type="match status" value="1"/>
</dbReference>
<dbReference type="Proteomes" id="UP000515140">
    <property type="component" value="Unplaced"/>
</dbReference>
<feature type="chain" id="PRO_5044648430" evidence="12">
    <location>
        <begin position="22"/>
        <end position="557"/>
    </location>
</feature>
<feature type="signal peptide" evidence="12">
    <location>
        <begin position="1"/>
        <end position="21"/>
    </location>
</feature>
<evidence type="ECO:0000256" key="12">
    <source>
        <dbReference type="SAM" id="SignalP"/>
    </source>
</evidence>
<dbReference type="SMART" id="SM00665">
    <property type="entry name" value="B561"/>
    <property type="match status" value="1"/>
</dbReference>
<dbReference type="InterPro" id="IPR002861">
    <property type="entry name" value="Reeler_dom"/>
</dbReference>
<sequence length="557" mass="62136">MAKWTCLVYLVIAVLSWRVWGDLNGTNNLDCNSVNSFDESFVLPHSWMPYNISVSQRTFTPHDEITVTLQATNSTGFNRFLLQAQGPDGTAPLGTFQITDRNTQGLTCKNIENSSVSHSDSSNKQLVQTIWIAPPESGNIQFRATVFQDLDEPGVSIKSQTLQTLTGSTKALQSMNSSDCGKSKFCFRSPENCDPTDTDCLFMSSELIDRQSFRFEMSSLSDGYVSIGFSSDTLMGDDDVYICMLNETGQVIVQYAYATGRTRPDIKPLGEVRNIETSFNNGVIKCSFITSNPISIEQSDSDDLYYVFLTLGPVQNGIIRKHPDIPLTTSRKVNISEPTETAVSSSSTPVLIKVHGCMMLIAWMTVGSIGMVFAHYWKGVMVKQVLGKELWFQVHRSLMTLTVVSVIIAFILPFVHVQGWSGNWSHPILGCIVMVLAFLQPVIALFRPPPQHKRRIIFNWFHALNGFVLRILSVATIFLGLKNIDASPNGWMEEVMGGLVGWEILRDVLLYVNIYFWRKDGDETPKGKIKNENILVILYLCGNLIFVITLLVGIGQS</sequence>
<dbReference type="Gene3D" id="2.60.40.4060">
    <property type="entry name" value="Reeler domain"/>
    <property type="match status" value="1"/>
</dbReference>
<evidence type="ECO:0000259" key="15">
    <source>
        <dbReference type="PROSITE" id="PS51019"/>
    </source>
</evidence>
<dbReference type="PANTHER" id="PTHR45828:SF43">
    <property type="entry name" value="REELIN DOMAIN-CONTAINING PROTEIN"/>
    <property type="match status" value="1"/>
</dbReference>
<dbReference type="InterPro" id="IPR042307">
    <property type="entry name" value="Reeler_sf"/>
</dbReference>
<evidence type="ECO:0000256" key="4">
    <source>
        <dbReference type="ARBA" id="ARBA00022448"/>
    </source>
</evidence>
<dbReference type="GO" id="GO:0016020">
    <property type="term" value="C:membrane"/>
    <property type="evidence" value="ECO:0007669"/>
    <property type="project" value="UniProtKB-SubCell"/>
</dbReference>
<dbReference type="CDD" id="cd08760">
    <property type="entry name" value="Cyt_b561_FRRS1_like"/>
    <property type="match status" value="1"/>
</dbReference>
<feature type="transmembrane region" description="Helical" evidence="11">
    <location>
        <begin position="536"/>
        <end position="555"/>
    </location>
</feature>
<evidence type="ECO:0000313" key="18">
    <source>
        <dbReference type="RefSeq" id="XP_020855412.1"/>
    </source>
</evidence>
<keyword evidence="8" id="KW-0408">Iron</keyword>
<dbReference type="PROSITE" id="PS50939">
    <property type="entry name" value="CYTOCHROME_B561"/>
    <property type="match status" value="1"/>
</dbReference>
<keyword evidence="4" id="KW-0813">Transport</keyword>
<comment type="subcellular location">
    <subcellularLocation>
        <location evidence="2">Membrane</location>
        <topology evidence="2">Multi-pass membrane protein</topology>
    </subcellularLocation>
</comment>
<keyword evidence="12" id="KW-0732">Signal</keyword>
<dbReference type="InterPro" id="IPR051237">
    <property type="entry name" value="Ferric-chelate_Red/DefProt"/>
</dbReference>
<evidence type="ECO:0000259" key="14">
    <source>
        <dbReference type="PROSITE" id="PS50939"/>
    </source>
</evidence>
<evidence type="ECO:0000256" key="1">
    <source>
        <dbReference type="ARBA" id="ARBA00001970"/>
    </source>
</evidence>
<reference evidence="17 18" key="1">
    <citation type="submission" date="2025-04" db="UniProtKB">
        <authorList>
            <consortium name="RefSeq"/>
        </authorList>
    </citation>
    <scope>IDENTIFICATION</scope>
    <source>
        <tissue evidence="17 18">Spleen</tissue>
    </source>
</reference>
<evidence type="ECO:0000256" key="2">
    <source>
        <dbReference type="ARBA" id="ARBA00004141"/>
    </source>
</evidence>
<evidence type="ECO:0000256" key="11">
    <source>
        <dbReference type="SAM" id="Phobius"/>
    </source>
</evidence>
<feature type="domain" description="DOMON" evidence="13">
    <location>
        <begin position="198"/>
        <end position="312"/>
    </location>
</feature>
<feature type="transmembrane region" description="Helical" evidence="11">
    <location>
        <begin position="458"/>
        <end position="479"/>
    </location>
</feature>
<dbReference type="InterPro" id="IPR005018">
    <property type="entry name" value="DOMON_domain"/>
</dbReference>
<feature type="transmembrane region" description="Helical" evidence="11">
    <location>
        <begin position="398"/>
        <end position="415"/>
    </location>
</feature>
<dbReference type="SMART" id="SM00664">
    <property type="entry name" value="DoH"/>
    <property type="match status" value="1"/>
</dbReference>
<dbReference type="RefSeq" id="XP_020855412.1">
    <property type="nucleotide sequence ID" value="XM_020999753.1"/>
</dbReference>
<feature type="domain" description="Cytochrome b561" evidence="14">
    <location>
        <begin position="316"/>
        <end position="519"/>
    </location>
</feature>
<keyword evidence="10" id="KW-0325">Glycoprotein</keyword>
<keyword evidence="16" id="KW-1185">Reference proteome</keyword>
<dbReference type="Pfam" id="PF03351">
    <property type="entry name" value="DOMON"/>
    <property type="match status" value="1"/>
</dbReference>
<evidence type="ECO:0000256" key="5">
    <source>
        <dbReference type="ARBA" id="ARBA00022692"/>
    </source>
</evidence>
<evidence type="ECO:0000256" key="8">
    <source>
        <dbReference type="ARBA" id="ARBA00023004"/>
    </source>
</evidence>
<protein>
    <submittedName>
        <fullName evidence="17 18">Ferric-chelate reductase 1 isoform X1</fullName>
    </submittedName>
</protein>
<evidence type="ECO:0000313" key="17">
    <source>
        <dbReference type="RefSeq" id="XP_020855403.1"/>
    </source>
</evidence>
<dbReference type="AlphaFoldDB" id="A0A6P5LBP5"/>
<dbReference type="CDD" id="cd09628">
    <property type="entry name" value="DOMON_SDR_2_like"/>
    <property type="match status" value="1"/>
</dbReference>
<dbReference type="Gene3D" id="1.20.120.1770">
    <property type="match status" value="1"/>
</dbReference>
<keyword evidence="5 11" id="KW-0812">Transmembrane</keyword>
<evidence type="ECO:0000256" key="6">
    <source>
        <dbReference type="ARBA" id="ARBA00022982"/>
    </source>
</evidence>
<dbReference type="CDD" id="cd08544">
    <property type="entry name" value="Reeler"/>
    <property type="match status" value="1"/>
</dbReference>
<feature type="transmembrane region" description="Helical" evidence="11">
    <location>
        <begin position="427"/>
        <end position="446"/>
    </location>
</feature>
<dbReference type="RefSeq" id="XP_020855403.1">
    <property type="nucleotide sequence ID" value="XM_020999744.1"/>
</dbReference>
<keyword evidence="9 11" id="KW-0472">Membrane</keyword>
<feature type="domain" description="Reelin" evidence="15">
    <location>
        <begin position="12"/>
        <end position="178"/>
    </location>
</feature>
<evidence type="ECO:0000256" key="3">
    <source>
        <dbReference type="ARBA" id="ARBA00009195"/>
    </source>
</evidence>
<dbReference type="GeneTree" id="ENSGT00940000164178"/>
<evidence type="ECO:0000256" key="9">
    <source>
        <dbReference type="ARBA" id="ARBA00023136"/>
    </source>
</evidence>
<keyword evidence="6" id="KW-0249">Electron transport</keyword>
<keyword evidence="7 11" id="KW-1133">Transmembrane helix</keyword>
<dbReference type="Pfam" id="PF02014">
    <property type="entry name" value="Reeler"/>
    <property type="match status" value="1"/>
</dbReference>
<evidence type="ECO:0000256" key="10">
    <source>
        <dbReference type="ARBA" id="ARBA00023180"/>
    </source>
</evidence>
<proteinExistence type="inferred from homology"/>
<feature type="transmembrane region" description="Helical" evidence="11">
    <location>
        <begin position="358"/>
        <end position="377"/>
    </location>
</feature>
<comment type="cofactor">
    <cofactor evidence="1">
        <name>heme b</name>
        <dbReference type="ChEBI" id="CHEBI:60344"/>
    </cofactor>
</comment>
<accession>A0A6P5LBP5</accession>
<dbReference type="GeneID" id="110217359"/>
<evidence type="ECO:0000256" key="7">
    <source>
        <dbReference type="ARBA" id="ARBA00022989"/>
    </source>
</evidence>
<dbReference type="PANTHER" id="PTHR45828">
    <property type="entry name" value="CYTOCHROME B561/FERRIC REDUCTASE TRANSMEMBRANE"/>
    <property type="match status" value="1"/>
</dbReference>